<organism evidence="1">
    <name type="scientific">bioreactor metagenome</name>
    <dbReference type="NCBI Taxonomy" id="1076179"/>
    <lineage>
        <taxon>unclassified sequences</taxon>
        <taxon>metagenomes</taxon>
        <taxon>ecological metagenomes</taxon>
    </lineage>
</organism>
<evidence type="ECO:0000313" key="1">
    <source>
        <dbReference type="EMBL" id="MPM67955.1"/>
    </source>
</evidence>
<protein>
    <submittedName>
        <fullName evidence="1">Uncharacterized protein</fullName>
    </submittedName>
</protein>
<sequence length="174" mass="20009">MLRSYIGTALHKTGFVFLYLLHHTGLLFYRLGSEYERQTALFGQCNSQFAVRHRLHDCRYKRDIELNPWGLTFFEFNKGCFERNLVGCVLFGCESRDDKVFVEGPGDLVENVSHNKCNQKFCKITENIPFMKLITKNKGKEEGYNPGPDVVKGHESGYCQVRAGQLVLLFDGQE</sequence>
<dbReference type="EMBL" id="VSSQ01021981">
    <property type="protein sequence ID" value="MPM67955.1"/>
    <property type="molecule type" value="Genomic_DNA"/>
</dbReference>
<proteinExistence type="predicted"/>
<name>A0A645BRK3_9ZZZZ</name>
<gene>
    <name evidence="1" type="ORF">SDC9_114880</name>
</gene>
<dbReference type="AlphaFoldDB" id="A0A645BRK3"/>
<accession>A0A645BRK3</accession>
<reference evidence="1" key="1">
    <citation type="submission" date="2019-08" db="EMBL/GenBank/DDBJ databases">
        <authorList>
            <person name="Kucharzyk K."/>
            <person name="Murdoch R.W."/>
            <person name="Higgins S."/>
            <person name="Loffler F."/>
        </authorList>
    </citation>
    <scope>NUCLEOTIDE SEQUENCE</scope>
</reference>
<comment type="caution">
    <text evidence="1">The sequence shown here is derived from an EMBL/GenBank/DDBJ whole genome shotgun (WGS) entry which is preliminary data.</text>
</comment>